<name>A0A814NTY2_9BILA</name>
<dbReference type="Proteomes" id="UP000663870">
    <property type="component" value="Unassembled WGS sequence"/>
</dbReference>
<dbReference type="Pfam" id="PF00822">
    <property type="entry name" value="PMP22_Claudin"/>
    <property type="match status" value="1"/>
</dbReference>
<evidence type="ECO:0000256" key="4">
    <source>
        <dbReference type="ARBA" id="ARBA00023136"/>
    </source>
</evidence>
<evidence type="ECO:0000256" key="1">
    <source>
        <dbReference type="ARBA" id="ARBA00004141"/>
    </source>
</evidence>
<keyword evidence="2 5" id="KW-0812">Transmembrane</keyword>
<dbReference type="GO" id="GO:0016020">
    <property type="term" value="C:membrane"/>
    <property type="evidence" value="ECO:0007669"/>
    <property type="project" value="UniProtKB-SubCell"/>
</dbReference>
<sequence>MAPKQLILGVAAGVLLLIAFIFYVVAQADESYGVLRGFEGAGLWSGTLPGNCQGDDVCHKIKAARAFFIMATIAAFIGALLLLYIVFRPHPKVMYYAAIAMALVSFLFGLIGWAIGVSVHIVDDRKMGAASALGLIGYIFSLIALVLAFVIGKYDSM</sequence>
<feature type="transmembrane region" description="Helical" evidence="5">
    <location>
        <begin position="93"/>
        <end position="115"/>
    </location>
</feature>
<evidence type="ECO:0000256" key="5">
    <source>
        <dbReference type="SAM" id="Phobius"/>
    </source>
</evidence>
<comment type="caution">
    <text evidence="6">The sequence shown here is derived from an EMBL/GenBank/DDBJ whole genome shotgun (WGS) entry which is preliminary data.</text>
</comment>
<feature type="transmembrane region" description="Helical" evidence="5">
    <location>
        <begin position="6"/>
        <end position="26"/>
    </location>
</feature>
<evidence type="ECO:0000256" key="3">
    <source>
        <dbReference type="ARBA" id="ARBA00022989"/>
    </source>
</evidence>
<dbReference type="InterPro" id="IPR004031">
    <property type="entry name" value="PMP22/EMP/MP20/Claudin"/>
</dbReference>
<comment type="subcellular location">
    <subcellularLocation>
        <location evidence="1">Membrane</location>
        <topology evidence="1">Multi-pass membrane protein</topology>
    </subcellularLocation>
</comment>
<reference evidence="6" key="1">
    <citation type="submission" date="2021-02" db="EMBL/GenBank/DDBJ databases">
        <authorList>
            <person name="Nowell W R."/>
        </authorList>
    </citation>
    <scope>NUCLEOTIDE SEQUENCE</scope>
</reference>
<protein>
    <submittedName>
        <fullName evidence="6">Uncharacterized protein</fullName>
    </submittedName>
</protein>
<organism evidence="6 7">
    <name type="scientific">Rotaria sordida</name>
    <dbReference type="NCBI Taxonomy" id="392033"/>
    <lineage>
        <taxon>Eukaryota</taxon>
        <taxon>Metazoa</taxon>
        <taxon>Spiralia</taxon>
        <taxon>Gnathifera</taxon>
        <taxon>Rotifera</taxon>
        <taxon>Eurotatoria</taxon>
        <taxon>Bdelloidea</taxon>
        <taxon>Philodinida</taxon>
        <taxon>Philodinidae</taxon>
        <taxon>Rotaria</taxon>
    </lineage>
</organism>
<accession>A0A814NTY2</accession>
<gene>
    <name evidence="6" type="ORF">JXQ802_LOCUS19079</name>
</gene>
<keyword evidence="3 5" id="KW-1133">Transmembrane helix</keyword>
<evidence type="ECO:0000313" key="7">
    <source>
        <dbReference type="Proteomes" id="UP000663870"/>
    </source>
</evidence>
<proteinExistence type="predicted"/>
<keyword evidence="7" id="KW-1185">Reference proteome</keyword>
<evidence type="ECO:0000313" key="6">
    <source>
        <dbReference type="EMBL" id="CAF1098513.1"/>
    </source>
</evidence>
<keyword evidence="4 5" id="KW-0472">Membrane</keyword>
<evidence type="ECO:0000256" key="2">
    <source>
        <dbReference type="ARBA" id="ARBA00022692"/>
    </source>
</evidence>
<feature type="transmembrane region" description="Helical" evidence="5">
    <location>
        <begin position="127"/>
        <end position="151"/>
    </location>
</feature>
<feature type="transmembrane region" description="Helical" evidence="5">
    <location>
        <begin position="66"/>
        <end position="87"/>
    </location>
</feature>
<dbReference type="AlphaFoldDB" id="A0A814NTY2"/>
<dbReference type="EMBL" id="CAJNOL010000515">
    <property type="protein sequence ID" value="CAF1098513.1"/>
    <property type="molecule type" value="Genomic_DNA"/>
</dbReference>